<gene>
    <name evidence="2" type="ORF">FSB_LOCUS24748</name>
</gene>
<evidence type="ECO:0000259" key="1">
    <source>
        <dbReference type="Pfam" id="PF01425"/>
    </source>
</evidence>
<dbReference type="PANTHER" id="PTHR46310:SF7">
    <property type="entry name" value="AMIDASE 1"/>
    <property type="match status" value="1"/>
</dbReference>
<dbReference type="AlphaFoldDB" id="A0A2N9G261"/>
<sequence length="380" mass="40658">MDMARESDNGAFLDKFLLQPTPSTHQLPLNALTFAVKDIFDVEGYVTGFGNPDWARTHPAATSTAPAVLAVLRGGATCVVGAKLVDFALGTDIGGSVRVPASYCGILGFRPSHDAISTAGVIPMAQSLDSSWTSTVASTGCGPVKPSQIIIAEDCFQLSTIPSDRVAEPLFKSVNKLFGGDLVKHAILGDYVKEKVPSLKQFMTKGNADQEYNIPSLAALSSAMRVLQRYEFKNNHGEWVRTVKPDLGPGISERVWEAVKTTDENVDVCHSVKTELRAALNALLGDFGVLAIPTVPGPPPELQSDPTPLEAFRAKAFSLLSIAGVSGFCQVSIPLGLYDNLPVAISLLAKHGSDGFLLNLVEIIYDTLQEEVGITEKRDY</sequence>
<dbReference type="InterPro" id="IPR036928">
    <property type="entry name" value="AS_sf"/>
</dbReference>
<reference evidence="2" key="1">
    <citation type="submission" date="2018-02" db="EMBL/GenBank/DDBJ databases">
        <authorList>
            <person name="Cohen D.B."/>
            <person name="Kent A.D."/>
        </authorList>
    </citation>
    <scope>NUCLEOTIDE SEQUENCE</scope>
</reference>
<dbReference type="Pfam" id="PF01425">
    <property type="entry name" value="Amidase"/>
    <property type="match status" value="1"/>
</dbReference>
<name>A0A2N9G261_FAGSY</name>
<dbReference type="SUPFAM" id="SSF75304">
    <property type="entry name" value="Amidase signature (AS) enzymes"/>
    <property type="match status" value="1"/>
</dbReference>
<feature type="domain" description="Amidase" evidence="1">
    <location>
        <begin position="74"/>
        <end position="130"/>
    </location>
</feature>
<proteinExistence type="predicted"/>
<dbReference type="EMBL" id="OIVN01001712">
    <property type="protein sequence ID" value="SPC96866.1"/>
    <property type="molecule type" value="Genomic_DNA"/>
</dbReference>
<protein>
    <recommendedName>
        <fullName evidence="1">Amidase domain-containing protein</fullName>
    </recommendedName>
</protein>
<dbReference type="InterPro" id="IPR023631">
    <property type="entry name" value="Amidase_dom"/>
</dbReference>
<accession>A0A2N9G261</accession>
<dbReference type="Gene3D" id="3.90.1300.10">
    <property type="entry name" value="Amidase signature (AS) domain"/>
    <property type="match status" value="2"/>
</dbReference>
<organism evidence="2">
    <name type="scientific">Fagus sylvatica</name>
    <name type="common">Beechnut</name>
    <dbReference type="NCBI Taxonomy" id="28930"/>
    <lineage>
        <taxon>Eukaryota</taxon>
        <taxon>Viridiplantae</taxon>
        <taxon>Streptophyta</taxon>
        <taxon>Embryophyta</taxon>
        <taxon>Tracheophyta</taxon>
        <taxon>Spermatophyta</taxon>
        <taxon>Magnoliopsida</taxon>
        <taxon>eudicotyledons</taxon>
        <taxon>Gunneridae</taxon>
        <taxon>Pentapetalae</taxon>
        <taxon>rosids</taxon>
        <taxon>fabids</taxon>
        <taxon>Fagales</taxon>
        <taxon>Fagaceae</taxon>
        <taxon>Fagus</taxon>
    </lineage>
</organism>
<evidence type="ECO:0000313" key="2">
    <source>
        <dbReference type="EMBL" id="SPC96866.1"/>
    </source>
</evidence>
<dbReference type="PANTHER" id="PTHR46310">
    <property type="entry name" value="AMIDASE 1"/>
    <property type="match status" value="1"/>
</dbReference>